<evidence type="ECO:0000256" key="5">
    <source>
        <dbReference type="ARBA" id="ARBA00023237"/>
    </source>
</evidence>
<evidence type="ECO:0000313" key="9">
    <source>
        <dbReference type="EMBL" id="AFN74002.1"/>
    </source>
</evidence>
<feature type="domain" description="RagB/SusD" evidence="7">
    <location>
        <begin position="289"/>
        <end position="538"/>
    </location>
</feature>
<dbReference type="Gene3D" id="1.25.40.10">
    <property type="entry name" value="Tetratricopeptide repeat domain"/>
    <property type="match status" value="1"/>
</dbReference>
<reference evidence="9 10" key="1">
    <citation type="journal article" date="2013" name="PLoS ONE">
        <title>Genomic analysis of Melioribacter roseus, facultatively anaerobic organotrophic bacterium representing a novel deep lineage within Bacteriodetes/Chlorobi group.</title>
        <authorList>
            <person name="Kadnikov V.V."/>
            <person name="Mardanov A.V."/>
            <person name="Podosokorskaya O.A."/>
            <person name="Gavrilov S.N."/>
            <person name="Kublanov I.V."/>
            <person name="Beletsky A.V."/>
            <person name="Bonch-Osmolovskaya E.A."/>
            <person name="Ravin N.V."/>
        </authorList>
    </citation>
    <scope>NUCLEOTIDE SEQUENCE [LARGE SCALE GENOMIC DNA]</scope>
    <source>
        <strain evidence="10">JCM 17771 / P3M-2</strain>
    </source>
</reference>
<dbReference type="SUPFAM" id="SSF48452">
    <property type="entry name" value="TPR-like"/>
    <property type="match status" value="1"/>
</dbReference>
<proteinExistence type="inferred from homology"/>
<evidence type="ECO:0000256" key="2">
    <source>
        <dbReference type="ARBA" id="ARBA00006275"/>
    </source>
</evidence>
<dbReference type="Gene3D" id="1.10.3780.10">
    <property type="entry name" value="SusD-like"/>
    <property type="match status" value="1"/>
</dbReference>
<dbReference type="InterPro" id="IPR011990">
    <property type="entry name" value="TPR-like_helical_dom_sf"/>
</dbReference>
<evidence type="ECO:0000256" key="4">
    <source>
        <dbReference type="ARBA" id="ARBA00023136"/>
    </source>
</evidence>
<dbReference type="PROSITE" id="PS51257">
    <property type="entry name" value="PROKAR_LIPOPROTEIN"/>
    <property type="match status" value="1"/>
</dbReference>
<dbReference type="Proteomes" id="UP000009011">
    <property type="component" value="Chromosome"/>
</dbReference>
<evidence type="ECO:0000256" key="6">
    <source>
        <dbReference type="SAM" id="SignalP"/>
    </source>
</evidence>
<dbReference type="eggNOG" id="COG3637">
    <property type="taxonomic scope" value="Bacteria"/>
</dbReference>
<dbReference type="GO" id="GO:0009279">
    <property type="term" value="C:cell outer membrane"/>
    <property type="evidence" value="ECO:0007669"/>
    <property type="project" value="UniProtKB-SubCell"/>
</dbReference>
<dbReference type="STRING" id="1191523.MROS_0760"/>
<name>I6YU02_MELRP</name>
<dbReference type="Pfam" id="PF07980">
    <property type="entry name" value="SusD_RagB"/>
    <property type="match status" value="1"/>
</dbReference>
<protein>
    <submittedName>
        <fullName evidence="9">SusD/RagB family protein</fullName>
    </submittedName>
</protein>
<keyword evidence="4" id="KW-0472">Membrane</keyword>
<comment type="subcellular location">
    <subcellularLocation>
        <location evidence="1">Cell outer membrane</location>
    </subcellularLocation>
</comment>
<dbReference type="InterPro" id="IPR012944">
    <property type="entry name" value="SusD_RagB_dom"/>
</dbReference>
<gene>
    <name evidence="9" type="ordered locus">MROS_0760</name>
</gene>
<dbReference type="RefSeq" id="WP_014855438.1">
    <property type="nucleotide sequence ID" value="NC_018178.1"/>
</dbReference>
<feature type="signal peptide" evidence="6">
    <location>
        <begin position="1"/>
        <end position="24"/>
    </location>
</feature>
<comment type="similarity">
    <text evidence="2">Belongs to the SusD family.</text>
</comment>
<feature type="domain" description="SusD-like N-terminal" evidence="8">
    <location>
        <begin position="101"/>
        <end position="245"/>
    </location>
</feature>
<dbReference type="CDD" id="cd08977">
    <property type="entry name" value="SusD"/>
    <property type="match status" value="1"/>
</dbReference>
<evidence type="ECO:0000259" key="7">
    <source>
        <dbReference type="Pfam" id="PF07980"/>
    </source>
</evidence>
<dbReference type="AlphaFoldDB" id="I6YU02"/>
<dbReference type="OrthoDB" id="9792139at2"/>
<dbReference type="PATRIC" id="fig|1191523.3.peg.797"/>
<evidence type="ECO:0000256" key="1">
    <source>
        <dbReference type="ARBA" id="ARBA00004442"/>
    </source>
</evidence>
<evidence type="ECO:0000259" key="8">
    <source>
        <dbReference type="Pfam" id="PF14322"/>
    </source>
</evidence>
<dbReference type="HOGENOM" id="CLU_015553_1_2_10"/>
<feature type="chain" id="PRO_5003706597" evidence="6">
    <location>
        <begin position="25"/>
        <end position="538"/>
    </location>
</feature>
<keyword evidence="3 6" id="KW-0732">Signal</keyword>
<evidence type="ECO:0000256" key="3">
    <source>
        <dbReference type="ARBA" id="ARBA00022729"/>
    </source>
</evidence>
<dbReference type="Pfam" id="PF14322">
    <property type="entry name" value="SusD-like_3"/>
    <property type="match status" value="1"/>
</dbReference>
<accession>I6YU02</accession>
<dbReference type="EMBL" id="CP003557">
    <property type="protein sequence ID" value="AFN74002.1"/>
    <property type="molecule type" value="Genomic_DNA"/>
</dbReference>
<evidence type="ECO:0000313" key="10">
    <source>
        <dbReference type="Proteomes" id="UP000009011"/>
    </source>
</evidence>
<dbReference type="KEGG" id="mro:MROS_0760"/>
<organism evidence="9 10">
    <name type="scientific">Melioribacter roseus (strain DSM 23840 / JCM 17771 / VKM B-2668 / P3M-2)</name>
    <dbReference type="NCBI Taxonomy" id="1191523"/>
    <lineage>
        <taxon>Bacteria</taxon>
        <taxon>Pseudomonadati</taxon>
        <taxon>Ignavibacteriota</taxon>
        <taxon>Ignavibacteria</taxon>
        <taxon>Ignavibacteriales</taxon>
        <taxon>Melioribacteraceae</taxon>
        <taxon>Melioribacter</taxon>
    </lineage>
</organism>
<dbReference type="Gene3D" id="1.25.40.390">
    <property type="match status" value="1"/>
</dbReference>
<sequence>MKKITLFITAIILSAFFFTSCVNDLNVEPIDPNVNTLNNVFKDQSAYKKALAKLYASYALSGQTGGGGGNPDIAGIDENFGNYLRQYWGLQELPTDEAIIAWDDATIKDFHWHTWSPNDVFISALYSRIFYTISICNEFIRNADKAIDTTSGAFQTELKTYKAEARFLRALSYWHAIDMFGNVPFVTEEDLPGAFFPRRITRTELFEYIENELKEIENELMPARQNEYARADRGAAWFLLAKLYLNAKVYTGTERYTDALTYLNKVISAGYSLDNSYEHLFTADNNSSPEIIFPITFDGQNTQQYGGMTFIVHASNGGGMPLNGIDGGWGGIRTIKNFVAKFNLKESDFDSDPQYQGPDKRAMFFFDKSTWKWDINNVGTFTEGIGVTKFKNISSNGGPAPNAHATFVSTDFPMFRLADAYLMYAEAVLRGGSGGDIGTAVSYINALRQRAYGNDSGNITASDLTLDFILDERGRELYWEGHRRTDLVRFGQFTSGPYVWQWKGKVKEGIQTPSFRDLYPIPINDLNANPNLVQNPGY</sequence>
<keyword evidence="10" id="KW-1185">Reference proteome</keyword>
<keyword evidence="5" id="KW-0998">Cell outer membrane</keyword>
<dbReference type="InterPro" id="IPR033985">
    <property type="entry name" value="SusD-like_N"/>
</dbReference>